<name>M2XGB7_DOTSN</name>
<reference evidence="1 2" key="2">
    <citation type="journal article" date="2012" name="PLoS Pathog.">
        <title>Diverse lifestyles and strategies of plant pathogenesis encoded in the genomes of eighteen Dothideomycetes fungi.</title>
        <authorList>
            <person name="Ohm R.A."/>
            <person name="Feau N."/>
            <person name="Henrissat B."/>
            <person name="Schoch C.L."/>
            <person name="Horwitz B.A."/>
            <person name="Barry K.W."/>
            <person name="Condon B.J."/>
            <person name="Copeland A.C."/>
            <person name="Dhillon B."/>
            <person name="Glaser F."/>
            <person name="Hesse C.N."/>
            <person name="Kosti I."/>
            <person name="LaButti K."/>
            <person name="Lindquist E.A."/>
            <person name="Lucas S."/>
            <person name="Salamov A.A."/>
            <person name="Bradshaw R.E."/>
            <person name="Ciuffetti L."/>
            <person name="Hamelin R.C."/>
            <person name="Kema G.H.J."/>
            <person name="Lawrence C."/>
            <person name="Scott J.A."/>
            <person name="Spatafora J.W."/>
            <person name="Turgeon B.G."/>
            <person name="de Wit P.J.G.M."/>
            <person name="Zhong S."/>
            <person name="Goodwin S.B."/>
            <person name="Grigoriev I.V."/>
        </authorList>
    </citation>
    <scope>NUCLEOTIDE SEQUENCE [LARGE SCALE GENOMIC DNA]</scope>
    <source>
        <strain evidence="2">NZE10 / CBS 128990</strain>
    </source>
</reference>
<keyword evidence="2" id="KW-1185">Reference proteome</keyword>
<dbReference type="HOGENOM" id="CLU_2885743_0_0_1"/>
<reference evidence="2" key="1">
    <citation type="journal article" date="2012" name="PLoS Genet.">
        <title>The genomes of the fungal plant pathogens Cladosporium fulvum and Dothistroma septosporum reveal adaptation to different hosts and lifestyles but also signatures of common ancestry.</title>
        <authorList>
            <person name="de Wit P.J.G.M."/>
            <person name="van der Burgt A."/>
            <person name="Oekmen B."/>
            <person name="Stergiopoulos I."/>
            <person name="Abd-Elsalam K.A."/>
            <person name="Aerts A.L."/>
            <person name="Bahkali A.H."/>
            <person name="Beenen H.G."/>
            <person name="Chettri P."/>
            <person name="Cox M.P."/>
            <person name="Datema E."/>
            <person name="de Vries R.P."/>
            <person name="Dhillon B."/>
            <person name="Ganley A.R."/>
            <person name="Griffiths S.A."/>
            <person name="Guo Y."/>
            <person name="Hamelin R.C."/>
            <person name="Henrissat B."/>
            <person name="Kabir M.S."/>
            <person name="Jashni M.K."/>
            <person name="Kema G."/>
            <person name="Klaubauf S."/>
            <person name="Lapidus A."/>
            <person name="Levasseur A."/>
            <person name="Lindquist E."/>
            <person name="Mehrabi R."/>
            <person name="Ohm R.A."/>
            <person name="Owen T.J."/>
            <person name="Salamov A."/>
            <person name="Schwelm A."/>
            <person name="Schijlen E."/>
            <person name="Sun H."/>
            <person name="van den Burg H.A."/>
            <person name="van Ham R.C.H.J."/>
            <person name="Zhang S."/>
            <person name="Goodwin S.B."/>
            <person name="Grigoriev I.V."/>
            <person name="Collemare J."/>
            <person name="Bradshaw R.E."/>
        </authorList>
    </citation>
    <scope>NUCLEOTIDE SEQUENCE [LARGE SCALE GENOMIC DNA]</scope>
    <source>
        <strain evidence="2">NZE10 / CBS 128990</strain>
    </source>
</reference>
<sequence>MLSVPPSIQVGGVGMIHLRQTSQGSSTRSSYAGRWWCVPTVRCPEIGQEDSPSKSPKTAAYGS</sequence>
<organism evidence="1 2">
    <name type="scientific">Dothistroma septosporum (strain NZE10 / CBS 128990)</name>
    <name type="common">Red band needle blight fungus</name>
    <name type="synonym">Mycosphaerella pini</name>
    <dbReference type="NCBI Taxonomy" id="675120"/>
    <lineage>
        <taxon>Eukaryota</taxon>
        <taxon>Fungi</taxon>
        <taxon>Dikarya</taxon>
        <taxon>Ascomycota</taxon>
        <taxon>Pezizomycotina</taxon>
        <taxon>Dothideomycetes</taxon>
        <taxon>Dothideomycetidae</taxon>
        <taxon>Mycosphaerellales</taxon>
        <taxon>Mycosphaerellaceae</taxon>
        <taxon>Dothistroma</taxon>
    </lineage>
</organism>
<evidence type="ECO:0000313" key="1">
    <source>
        <dbReference type="EMBL" id="EME38116.1"/>
    </source>
</evidence>
<dbReference type="Proteomes" id="UP000016933">
    <property type="component" value="Unassembled WGS sequence"/>
</dbReference>
<protein>
    <submittedName>
        <fullName evidence="1">Uncharacterized protein</fullName>
    </submittedName>
</protein>
<dbReference type="AlphaFoldDB" id="M2XGB7"/>
<dbReference type="EMBL" id="KB446548">
    <property type="protein sequence ID" value="EME38116.1"/>
    <property type="molecule type" value="Genomic_DNA"/>
</dbReference>
<proteinExistence type="predicted"/>
<evidence type="ECO:0000313" key="2">
    <source>
        <dbReference type="Proteomes" id="UP000016933"/>
    </source>
</evidence>
<accession>M2XGB7</accession>
<gene>
    <name evidence="1" type="ORF">DOTSEDRAFT_75972</name>
</gene>